<sequence>MNKNFQAIHYFFKEYLEGINAGGTFSVEELIDLFETSENENIGKSIIEELKMVENEIKLYDREIDEHILSLYNKYGKNKTKKIIEKLMAKFND</sequence>
<dbReference type="RefSeq" id="WP_249862993.1">
    <property type="nucleotide sequence ID" value="NZ_CP027059.1"/>
</dbReference>
<proteinExistence type="predicted"/>
<evidence type="ECO:0000313" key="2">
    <source>
        <dbReference type="Proteomes" id="UP001057134"/>
    </source>
</evidence>
<organism evidence="1 2">
    <name type="scientific">Paenibacillus konkukensis</name>
    <dbReference type="NCBI Taxonomy" id="2020716"/>
    <lineage>
        <taxon>Bacteria</taxon>
        <taxon>Bacillati</taxon>
        <taxon>Bacillota</taxon>
        <taxon>Bacilli</taxon>
        <taxon>Bacillales</taxon>
        <taxon>Paenibacillaceae</taxon>
        <taxon>Paenibacillus</taxon>
    </lineage>
</organism>
<reference evidence="1" key="2">
    <citation type="journal article" date="2021" name="J Anim Sci Technol">
        <title>Complete genome sequence of Paenibacillus konkukensis sp. nov. SK3146 as a potential probiotic strain.</title>
        <authorList>
            <person name="Jung H.I."/>
            <person name="Park S."/>
            <person name="Niu K.M."/>
            <person name="Lee S.W."/>
            <person name="Kothari D."/>
            <person name="Yi K.J."/>
            <person name="Kim S.K."/>
        </authorList>
    </citation>
    <scope>NUCLEOTIDE SEQUENCE</scope>
    <source>
        <strain evidence="1">SK3146</strain>
    </source>
</reference>
<dbReference type="EMBL" id="CP027059">
    <property type="protein sequence ID" value="UQZ87542.1"/>
    <property type="molecule type" value="Genomic_DNA"/>
</dbReference>
<accession>A0ABY4RZK2</accession>
<evidence type="ECO:0008006" key="3">
    <source>
        <dbReference type="Google" id="ProtNLM"/>
    </source>
</evidence>
<evidence type="ECO:0000313" key="1">
    <source>
        <dbReference type="EMBL" id="UQZ87542.1"/>
    </source>
</evidence>
<dbReference type="Proteomes" id="UP001057134">
    <property type="component" value="Chromosome"/>
</dbReference>
<protein>
    <recommendedName>
        <fullName evidence="3">CdiI immunity protein domain-containing protein</fullName>
    </recommendedName>
</protein>
<name>A0ABY4RZK2_9BACL</name>
<reference evidence="1" key="1">
    <citation type="submission" date="2018-02" db="EMBL/GenBank/DDBJ databases">
        <authorList>
            <person name="Kim S.-K."/>
            <person name="Jung H.-I."/>
            <person name="Lee S.-W."/>
        </authorList>
    </citation>
    <scope>NUCLEOTIDE SEQUENCE</scope>
    <source>
        <strain evidence="1">SK3146</strain>
    </source>
</reference>
<gene>
    <name evidence="1" type="ORF">SK3146_06844</name>
</gene>
<keyword evidence="2" id="KW-1185">Reference proteome</keyword>